<evidence type="ECO:0000259" key="10">
    <source>
        <dbReference type="Pfam" id="PF21088"/>
    </source>
</evidence>
<dbReference type="InterPro" id="IPR045275">
    <property type="entry name" value="MscS_archaea/bacteria_type"/>
</dbReference>
<dbReference type="RefSeq" id="WP_308448947.1">
    <property type="nucleotide sequence ID" value="NZ_JAJEQC010000004.1"/>
</dbReference>
<accession>A0AAE3ALZ0</accession>
<dbReference type="InterPro" id="IPR010920">
    <property type="entry name" value="LSM_dom_sf"/>
</dbReference>
<dbReference type="AlphaFoldDB" id="A0AAE3ALZ0"/>
<evidence type="ECO:0000256" key="4">
    <source>
        <dbReference type="ARBA" id="ARBA00022692"/>
    </source>
</evidence>
<evidence type="ECO:0000259" key="9">
    <source>
        <dbReference type="Pfam" id="PF21082"/>
    </source>
</evidence>
<feature type="domain" description="Mechanosensitive ion channel transmembrane helices 2/3" evidence="10">
    <location>
        <begin position="86"/>
        <end position="124"/>
    </location>
</feature>
<dbReference type="EMBL" id="JAJEQC010000004">
    <property type="protein sequence ID" value="MCC2136468.1"/>
    <property type="molecule type" value="Genomic_DNA"/>
</dbReference>
<dbReference type="Pfam" id="PF21082">
    <property type="entry name" value="MS_channel_3rd"/>
    <property type="match status" value="1"/>
</dbReference>
<feature type="transmembrane region" description="Helical" evidence="7">
    <location>
        <begin position="87"/>
        <end position="112"/>
    </location>
</feature>
<keyword evidence="3" id="KW-1003">Cell membrane</keyword>
<dbReference type="PANTHER" id="PTHR30221">
    <property type="entry name" value="SMALL-CONDUCTANCE MECHANOSENSITIVE CHANNEL"/>
    <property type="match status" value="1"/>
</dbReference>
<feature type="domain" description="Mechanosensitive ion channel MscS" evidence="8">
    <location>
        <begin position="127"/>
        <end position="191"/>
    </location>
</feature>
<keyword evidence="12" id="KW-1185">Reference proteome</keyword>
<feature type="transmembrane region" description="Helical" evidence="7">
    <location>
        <begin position="36"/>
        <end position="57"/>
    </location>
</feature>
<dbReference type="Proteomes" id="UP001199424">
    <property type="component" value="Unassembled WGS sequence"/>
</dbReference>
<name>A0AAE3ALZ0_9FIRM</name>
<dbReference type="Pfam" id="PF21088">
    <property type="entry name" value="MS_channel_1st"/>
    <property type="match status" value="1"/>
</dbReference>
<comment type="similarity">
    <text evidence="2">Belongs to the MscS (TC 1.A.23) family.</text>
</comment>
<dbReference type="SUPFAM" id="SSF50182">
    <property type="entry name" value="Sm-like ribonucleoproteins"/>
    <property type="match status" value="1"/>
</dbReference>
<keyword evidence="5 7" id="KW-1133">Transmembrane helix</keyword>
<dbReference type="SUPFAM" id="SSF82861">
    <property type="entry name" value="Mechanosensitive channel protein MscS (YggB), transmembrane region"/>
    <property type="match status" value="1"/>
</dbReference>
<dbReference type="PANTHER" id="PTHR30221:SF1">
    <property type="entry name" value="SMALL-CONDUCTANCE MECHANOSENSITIVE CHANNEL"/>
    <property type="match status" value="1"/>
</dbReference>
<evidence type="ECO:0000256" key="2">
    <source>
        <dbReference type="ARBA" id="ARBA00008017"/>
    </source>
</evidence>
<feature type="domain" description="Mechanosensitive ion channel MscS C-terminal" evidence="9">
    <location>
        <begin position="198"/>
        <end position="280"/>
    </location>
</feature>
<dbReference type="GO" id="GO:0008381">
    <property type="term" value="F:mechanosensitive monoatomic ion channel activity"/>
    <property type="evidence" value="ECO:0007669"/>
    <property type="project" value="InterPro"/>
</dbReference>
<dbReference type="SUPFAM" id="SSF82689">
    <property type="entry name" value="Mechanosensitive channel protein MscS (YggB), C-terminal domain"/>
    <property type="match status" value="1"/>
</dbReference>
<evidence type="ECO:0000256" key="3">
    <source>
        <dbReference type="ARBA" id="ARBA00022475"/>
    </source>
</evidence>
<dbReference type="PROSITE" id="PS01246">
    <property type="entry name" value="UPF0003"/>
    <property type="match status" value="1"/>
</dbReference>
<dbReference type="InterPro" id="IPR011066">
    <property type="entry name" value="MscS_channel_C_sf"/>
</dbReference>
<dbReference type="InterPro" id="IPR006686">
    <property type="entry name" value="MscS_channel_CS"/>
</dbReference>
<dbReference type="InterPro" id="IPR011014">
    <property type="entry name" value="MscS_channel_TM-2"/>
</dbReference>
<proteinExistence type="inferred from homology"/>
<gene>
    <name evidence="11" type="ORF">LKD31_05510</name>
</gene>
<dbReference type="InterPro" id="IPR049142">
    <property type="entry name" value="MS_channel_1st"/>
</dbReference>
<organism evidence="11 12">
    <name type="scientific">Hominenteromicrobium mulieris</name>
    <dbReference type="NCBI Taxonomy" id="2885357"/>
    <lineage>
        <taxon>Bacteria</taxon>
        <taxon>Bacillati</taxon>
        <taxon>Bacillota</taxon>
        <taxon>Clostridia</taxon>
        <taxon>Eubacteriales</taxon>
        <taxon>Oscillospiraceae</taxon>
        <taxon>Hominenteromicrobium</taxon>
    </lineage>
</organism>
<comment type="subcellular location">
    <subcellularLocation>
        <location evidence="1">Cell membrane</location>
        <topology evidence="1">Multi-pass membrane protein</topology>
    </subcellularLocation>
</comment>
<dbReference type="Gene3D" id="2.30.30.60">
    <property type="match status" value="1"/>
</dbReference>
<reference evidence="11" key="1">
    <citation type="submission" date="2021-10" db="EMBL/GenBank/DDBJ databases">
        <title>Anaerobic single-cell dispensing facilitates the cultivation of human gut bacteria.</title>
        <authorList>
            <person name="Afrizal A."/>
        </authorList>
    </citation>
    <scope>NUCLEOTIDE SEQUENCE</scope>
    <source>
        <strain evidence="11">CLA-AA-H250</strain>
    </source>
</reference>
<dbReference type="Gene3D" id="1.10.287.1260">
    <property type="match status" value="1"/>
</dbReference>
<dbReference type="InterPro" id="IPR006685">
    <property type="entry name" value="MscS_channel_2nd"/>
</dbReference>
<protein>
    <submittedName>
        <fullName evidence="11">Mechanosensitive ion channel</fullName>
    </submittedName>
</protein>
<keyword evidence="6 7" id="KW-0472">Membrane</keyword>
<dbReference type="InterPro" id="IPR023408">
    <property type="entry name" value="MscS_beta-dom_sf"/>
</dbReference>
<evidence type="ECO:0000256" key="6">
    <source>
        <dbReference type="ARBA" id="ARBA00023136"/>
    </source>
</evidence>
<keyword evidence="4 7" id="KW-0812">Transmembrane</keyword>
<comment type="caution">
    <text evidence="11">The sequence shown here is derived from an EMBL/GenBank/DDBJ whole genome shotgun (WGS) entry which is preliminary data.</text>
</comment>
<evidence type="ECO:0000313" key="11">
    <source>
        <dbReference type="EMBL" id="MCC2136468.1"/>
    </source>
</evidence>
<evidence type="ECO:0000256" key="1">
    <source>
        <dbReference type="ARBA" id="ARBA00004651"/>
    </source>
</evidence>
<dbReference type="GO" id="GO:0005886">
    <property type="term" value="C:plasma membrane"/>
    <property type="evidence" value="ECO:0007669"/>
    <property type="project" value="UniProtKB-SubCell"/>
</dbReference>
<evidence type="ECO:0000256" key="5">
    <source>
        <dbReference type="ARBA" id="ARBA00022989"/>
    </source>
</evidence>
<evidence type="ECO:0000259" key="8">
    <source>
        <dbReference type="Pfam" id="PF00924"/>
    </source>
</evidence>
<dbReference type="Gene3D" id="3.30.70.100">
    <property type="match status" value="1"/>
</dbReference>
<sequence>MTRFLTLFDTVVTDPLEDIPTVNELEKWLKNVGEQAFYFLIRLAAAGLLLFIGSKLIKFLMNRFKRSKLYQKMDPGLASFMASGSRIVLYIILILMCFGVLGIETASFLALFTSGGVAIGLAFQGAVTNLAGGVMILLFHPFRVGDYIETTEIAGTVNAISVLYTVVLTPDNKRVTVPNGSLTNAAITNYSAVGQRRVELTFSVSYDCDIDKVKQILLSVAESDPKSLKDPTPLARLKTQSASSLDFVLRVWCAPENYWDLYFDLNENVKKALDEAGMEIPFPQMDVHMR</sequence>
<dbReference type="InterPro" id="IPR049278">
    <property type="entry name" value="MS_channel_C"/>
</dbReference>
<evidence type="ECO:0000313" key="12">
    <source>
        <dbReference type="Proteomes" id="UP001199424"/>
    </source>
</evidence>
<feature type="transmembrane region" description="Helical" evidence="7">
    <location>
        <begin position="118"/>
        <end position="139"/>
    </location>
</feature>
<evidence type="ECO:0000256" key="7">
    <source>
        <dbReference type="SAM" id="Phobius"/>
    </source>
</evidence>
<dbReference type="Pfam" id="PF00924">
    <property type="entry name" value="MS_channel_2nd"/>
    <property type="match status" value="1"/>
</dbReference>